<feature type="site" description="Important for substrate specificity" evidence="10">
    <location>
        <position position="12"/>
    </location>
</feature>
<evidence type="ECO:0000259" key="11">
    <source>
        <dbReference type="Pfam" id="PF00294"/>
    </source>
</evidence>
<feature type="binding site" evidence="10">
    <location>
        <begin position="40"/>
        <end position="44"/>
    </location>
    <ligand>
        <name>substrate</name>
    </ligand>
</feature>
<accession>A0A4U1D8E7</accession>
<comment type="function">
    <text evidence="10">Catalyzes the ATP-dependent phosphorylation of 2-deoxy-D-ribose to 2-deoxy-D-ribose 5-phosphate (dRib-5P), allowing the use of deoxyribose as the sole carbon source.</text>
</comment>
<evidence type="ECO:0000256" key="3">
    <source>
        <dbReference type="ARBA" id="ARBA00022723"/>
    </source>
</evidence>
<dbReference type="PANTHER" id="PTHR10584">
    <property type="entry name" value="SUGAR KINASE"/>
    <property type="match status" value="1"/>
</dbReference>
<dbReference type="PROSITE" id="PS00584">
    <property type="entry name" value="PFKB_KINASES_2"/>
    <property type="match status" value="1"/>
</dbReference>
<comment type="similarity">
    <text evidence="1">Belongs to the carbohydrate kinase pfkB family.</text>
</comment>
<comment type="subunit">
    <text evidence="10">Homodimer.</text>
</comment>
<evidence type="ECO:0000256" key="9">
    <source>
        <dbReference type="ARBA" id="ARBA00023277"/>
    </source>
</evidence>
<dbReference type="GO" id="GO:0005829">
    <property type="term" value="C:cytosol"/>
    <property type="evidence" value="ECO:0007669"/>
    <property type="project" value="TreeGrafter"/>
</dbReference>
<dbReference type="Proteomes" id="UP000307756">
    <property type="component" value="Unassembled WGS sequence"/>
</dbReference>
<evidence type="ECO:0000256" key="10">
    <source>
        <dbReference type="HAMAP-Rule" id="MF_01987"/>
    </source>
</evidence>
<feature type="binding site" evidence="10">
    <location>
        <position position="253"/>
    </location>
    <ligand>
        <name>substrate</name>
    </ligand>
</feature>
<dbReference type="AlphaFoldDB" id="A0A4U1D8E7"/>
<dbReference type="GO" id="GO:0005524">
    <property type="term" value="F:ATP binding"/>
    <property type="evidence" value="ECO:0007669"/>
    <property type="project" value="UniProtKB-UniRule"/>
</dbReference>
<dbReference type="NCBIfam" id="TIGR02152">
    <property type="entry name" value="D_ribokin_bact"/>
    <property type="match status" value="1"/>
</dbReference>
<keyword evidence="13" id="KW-1185">Reference proteome</keyword>
<sequence>MSVDILVIGSFMMDLVVRTPRAPENGETIIGNSFSRFPGGKGANQAVAAARLGGKVTMVGKVGSDNFGDEFLHTLKKENIDTKHIERDLTHPTGVGSITLEENGNNRIVVVPGANRQYLVNDLDRIQDLIKQSSILVVQLEMDFDMTKQAVAYAAMYDVPVILNPAPAQKLDDELLEKVTYLTPNETEAEILTGIKVDSIESAEAAAKVLLSKGVKNVVVTLADKGALIVNASGTQHIPGYTVKPIDTVAAGDSFNGALAVGVTIGKPLDEVVQFANAVGAIAVTREGAIPSLPYINEVLEFMNDQLSNINS</sequence>
<dbReference type="RefSeq" id="WP_136829485.1">
    <property type="nucleotide sequence ID" value="NZ_SWBM01000001.1"/>
</dbReference>
<dbReference type="GO" id="GO:0004747">
    <property type="term" value="F:ribokinase activity"/>
    <property type="evidence" value="ECO:0007669"/>
    <property type="project" value="UniProtKB-UniRule"/>
</dbReference>
<dbReference type="InterPro" id="IPR029056">
    <property type="entry name" value="Ribokinase-like"/>
</dbReference>
<evidence type="ECO:0000313" key="13">
    <source>
        <dbReference type="Proteomes" id="UP000307756"/>
    </source>
</evidence>
<keyword evidence="6 10" id="KW-0067">ATP-binding</keyword>
<dbReference type="InterPro" id="IPR002139">
    <property type="entry name" value="Ribo/fructo_kinase"/>
</dbReference>
<evidence type="ECO:0000256" key="7">
    <source>
        <dbReference type="ARBA" id="ARBA00022842"/>
    </source>
</evidence>
<feature type="binding site" evidence="10">
    <location>
        <position position="283"/>
    </location>
    <ligand>
        <name>K(+)</name>
        <dbReference type="ChEBI" id="CHEBI:29103"/>
    </ligand>
</feature>
<evidence type="ECO:0000256" key="1">
    <source>
        <dbReference type="ARBA" id="ARBA00005380"/>
    </source>
</evidence>
<keyword evidence="4 10" id="KW-0547">Nucleotide-binding</keyword>
<feature type="binding site" evidence="10">
    <location>
        <position position="277"/>
    </location>
    <ligand>
        <name>ATP</name>
        <dbReference type="ChEBI" id="CHEBI:30616"/>
    </ligand>
</feature>
<proteinExistence type="inferred from homology"/>
<feature type="binding site" evidence="10">
    <location>
        <position position="286"/>
    </location>
    <ligand>
        <name>K(+)</name>
        <dbReference type="ChEBI" id="CHEBI:29103"/>
    </ligand>
</feature>
<evidence type="ECO:0000313" key="12">
    <source>
        <dbReference type="EMBL" id="TKC18792.1"/>
    </source>
</evidence>
<dbReference type="Pfam" id="PF00294">
    <property type="entry name" value="PfkB"/>
    <property type="match status" value="1"/>
</dbReference>
<feature type="domain" description="Carbohydrate kinase PfkB" evidence="11">
    <location>
        <begin position="4"/>
        <end position="294"/>
    </location>
</feature>
<dbReference type="SUPFAM" id="SSF53613">
    <property type="entry name" value="Ribokinase-like"/>
    <property type="match status" value="1"/>
</dbReference>
<dbReference type="InterPro" id="IPR011877">
    <property type="entry name" value="Ribokinase"/>
</dbReference>
<comment type="subcellular location">
    <subcellularLocation>
        <location evidence="10">Cytoplasm</location>
    </subcellularLocation>
</comment>
<dbReference type="GO" id="GO:0019303">
    <property type="term" value="P:D-ribose catabolic process"/>
    <property type="evidence" value="ECO:0007669"/>
    <property type="project" value="UniProtKB-UniPathway"/>
</dbReference>
<dbReference type="PRINTS" id="PR00990">
    <property type="entry name" value="RIBOKINASE"/>
</dbReference>
<feature type="binding site" evidence="10">
    <location>
        <position position="292"/>
    </location>
    <ligand>
        <name>K(+)</name>
        <dbReference type="ChEBI" id="CHEBI:29103"/>
    </ligand>
</feature>
<dbReference type="Gene3D" id="3.40.1190.20">
    <property type="match status" value="1"/>
</dbReference>
<comment type="caution">
    <text evidence="12">The sequence shown here is derived from an EMBL/GenBank/DDBJ whole genome shotgun (WGS) entry which is preliminary data.</text>
</comment>
<comment type="caution">
    <text evidence="10">Lacks conserved residue(s) required for the propagation of feature annotation.</text>
</comment>
<evidence type="ECO:0000256" key="8">
    <source>
        <dbReference type="ARBA" id="ARBA00022958"/>
    </source>
</evidence>
<dbReference type="GO" id="GO:0046872">
    <property type="term" value="F:metal ion binding"/>
    <property type="evidence" value="ECO:0007669"/>
    <property type="project" value="UniProtKB-KW"/>
</dbReference>
<dbReference type="InterPro" id="IPR002173">
    <property type="entry name" value="Carboh/pur_kinase_PfkB_CS"/>
</dbReference>
<feature type="active site" description="Proton acceptor" evidence="10">
    <location>
        <position position="253"/>
    </location>
</feature>
<feature type="binding site" evidence="10">
    <location>
        <begin position="12"/>
        <end position="14"/>
    </location>
    <ligand>
        <name>substrate</name>
    </ligand>
</feature>
<feature type="binding site" evidence="10">
    <location>
        <position position="249"/>
    </location>
    <ligand>
        <name>K(+)</name>
        <dbReference type="ChEBI" id="CHEBI:29103"/>
    </ligand>
</feature>
<comment type="catalytic activity">
    <reaction evidence="10">
        <text>2-deoxy-D-ribose + ATP = 2-deoxy-D-ribose 5-phosphate + ADP + H(+)</text>
        <dbReference type="Rhea" id="RHEA:30871"/>
        <dbReference type="ChEBI" id="CHEBI:15378"/>
        <dbReference type="ChEBI" id="CHEBI:30616"/>
        <dbReference type="ChEBI" id="CHEBI:62877"/>
        <dbReference type="ChEBI" id="CHEBI:90761"/>
        <dbReference type="ChEBI" id="CHEBI:456216"/>
        <dbReference type="EC" id="2.7.1.229"/>
    </reaction>
</comment>
<keyword evidence="5 10" id="KW-0418">Kinase</keyword>
<dbReference type="EMBL" id="SWBM01000001">
    <property type="protein sequence ID" value="TKC18792.1"/>
    <property type="molecule type" value="Genomic_DNA"/>
</dbReference>
<evidence type="ECO:0000256" key="6">
    <source>
        <dbReference type="ARBA" id="ARBA00022840"/>
    </source>
</evidence>
<keyword evidence="9 10" id="KW-0119">Carbohydrate metabolism</keyword>
<gene>
    <name evidence="12" type="primary">rbsK</name>
    <name evidence="10" type="synonym">deoK</name>
    <name evidence="12" type="ORF">FA727_04335</name>
</gene>
<feature type="binding site" evidence="10">
    <location>
        <position position="247"/>
    </location>
    <ligand>
        <name>K(+)</name>
        <dbReference type="ChEBI" id="CHEBI:29103"/>
    </ligand>
</feature>
<protein>
    <recommendedName>
        <fullName evidence="10">Deoxyribokinase</fullName>
        <shortName evidence="10">dRK</shortName>
        <ecNumber evidence="10">2.7.1.229</ecNumber>
    </recommendedName>
    <alternativeName>
        <fullName evidence="10">ATP:2-deoxy-D-ribose 5-phosphotransferase</fullName>
    </alternativeName>
</protein>
<reference evidence="12 13" key="1">
    <citation type="journal article" date="2011" name="J. Microbiol.">
        <title>Bacillus kyonggiensis sp. nov., isolated from soil of a lettuce field.</title>
        <authorList>
            <person name="Dong K."/>
            <person name="Lee S."/>
        </authorList>
    </citation>
    <scope>NUCLEOTIDE SEQUENCE [LARGE SCALE GENOMIC DNA]</scope>
    <source>
        <strain evidence="12 13">NB22</strain>
    </source>
</reference>
<dbReference type="EC" id="2.7.1.229" evidence="10"/>
<dbReference type="OrthoDB" id="9775849at2"/>
<feature type="binding site" evidence="10">
    <location>
        <begin position="252"/>
        <end position="253"/>
    </location>
    <ligand>
        <name>ATP</name>
        <dbReference type="ChEBI" id="CHEBI:30616"/>
    </ligand>
</feature>
<evidence type="ECO:0000256" key="2">
    <source>
        <dbReference type="ARBA" id="ARBA00022679"/>
    </source>
</evidence>
<name>A0A4U1D8E7_9BACI</name>
<feature type="binding site" evidence="10">
    <location>
        <position position="185"/>
    </location>
    <ligand>
        <name>ATP</name>
        <dbReference type="ChEBI" id="CHEBI:30616"/>
    </ligand>
</feature>
<keyword evidence="8 10" id="KW-0630">Potassium</keyword>
<dbReference type="HAMAP" id="MF_01987">
    <property type="entry name" value="Ribokinase"/>
    <property type="match status" value="1"/>
</dbReference>
<keyword evidence="7 10" id="KW-0460">Magnesium</keyword>
<dbReference type="PANTHER" id="PTHR10584:SF166">
    <property type="entry name" value="RIBOKINASE"/>
    <property type="match status" value="1"/>
</dbReference>
<keyword evidence="2 10" id="KW-0808">Transferase</keyword>
<keyword evidence="3 10" id="KW-0479">Metal-binding</keyword>
<dbReference type="UniPathway" id="UPA00916">
    <property type="reaction ID" value="UER00889"/>
</dbReference>
<feature type="binding site" evidence="10">
    <location>
        <position position="288"/>
    </location>
    <ligand>
        <name>K(+)</name>
        <dbReference type="ChEBI" id="CHEBI:29103"/>
    </ligand>
</feature>
<organism evidence="12 13">
    <name type="scientific">Robertmurraya kyonggiensis</name>
    <dbReference type="NCBI Taxonomy" id="1037680"/>
    <lineage>
        <taxon>Bacteria</taxon>
        <taxon>Bacillati</taxon>
        <taxon>Bacillota</taxon>
        <taxon>Bacilli</taxon>
        <taxon>Bacillales</taxon>
        <taxon>Bacillaceae</taxon>
        <taxon>Robertmurraya</taxon>
    </lineage>
</organism>
<dbReference type="InterPro" id="IPR011611">
    <property type="entry name" value="PfkB_dom"/>
</dbReference>
<evidence type="ECO:0000256" key="5">
    <source>
        <dbReference type="ARBA" id="ARBA00022777"/>
    </source>
</evidence>
<evidence type="ECO:0000256" key="4">
    <source>
        <dbReference type="ARBA" id="ARBA00022741"/>
    </source>
</evidence>
<keyword evidence="10" id="KW-0963">Cytoplasm</keyword>
<dbReference type="CDD" id="cd01174">
    <property type="entry name" value="ribokinase"/>
    <property type="match status" value="1"/>
</dbReference>
<feature type="binding site" evidence="10">
    <location>
        <position position="141"/>
    </location>
    <ligand>
        <name>substrate</name>
    </ligand>
</feature>
<comment type="cofactor">
    <cofactor evidence="10">
        <name>Mg(2+)</name>
        <dbReference type="ChEBI" id="CHEBI:18420"/>
    </cofactor>
</comment>
<comment type="similarity">
    <text evidence="10">Belongs to the carbohydrate kinase PfkB family. Deoxyribokinase subfamily.</text>
</comment>